<protein>
    <submittedName>
        <fullName evidence="2">Uncharacterized protein</fullName>
    </submittedName>
</protein>
<dbReference type="AlphaFoldDB" id="A0A0A9GDT9"/>
<dbReference type="EMBL" id="GBRH01179043">
    <property type="protein sequence ID" value="JAE18853.1"/>
    <property type="molecule type" value="Transcribed_RNA"/>
</dbReference>
<evidence type="ECO:0000256" key="1">
    <source>
        <dbReference type="SAM" id="MobiDB-lite"/>
    </source>
</evidence>
<accession>A0A0A9GDT9</accession>
<proteinExistence type="predicted"/>
<reference evidence="2" key="2">
    <citation type="journal article" date="2015" name="Data Brief">
        <title>Shoot transcriptome of the giant reed, Arundo donax.</title>
        <authorList>
            <person name="Barrero R.A."/>
            <person name="Guerrero F.D."/>
            <person name="Moolhuijzen P."/>
            <person name="Goolsby J.A."/>
            <person name="Tidwell J."/>
            <person name="Bellgard S.E."/>
            <person name="Bellgard M.I."/>
        </authorList>
    </citation>
    <scope>NUCLEOTIDE SEQUENCE</scope>
    <source>
        <tissue evidence="2">Shoot tissue taken approximately 20 cm above the soil surface</tissue>
    </source>
</reference>
<sequence>MLALDALCKQLHDGMKDMMAVQNSVHTRLVAKASKGHGGSRCPENGWPSSKREEAKID</sequence>
<organism evidence="2">
    <name type="scientific">Arundo donax</name>
    <name type="common">Giant reed</name>
    <name type="synonym">Donax arundinaceus</name>
    <dbReference type="NCBI Taxonomy" id="35708"/>
    <lineage>
        <taxon>Eukaryota</taxon>
        <taxon>Viridiplantae</taxon>
        <taxon>Streptophyta</taxon>
        <taxon>Embryophyta</taxon>
        <taxon>Tracheophyta</taxon>
        <taxon>Spermatophyta</taxon>
        <taxon>Magnoliopsida</taxon>
        <taxon>Liliopsida</taxon>
        <taxon>Poales</taxon>
        <taxon>Poaceae</taxon>
        <taxon>PACMAD clade</taxon>
        <taxon>Arundinoideae</taxon>
        <taxon>Arundineae</taxon>
        <taxon>Arundo</taxon>
    </lineage>
</organism>
<evidence type="ECO:0000313" key="2">
    <source>
        <dbReference type="EMBL" id="JAE18853.1"/>
    </source>
</evidence>
<feature type="region of interest" description="Disordered" evidence="1">
    <location>
        <begin position="32"/>
        <end position="58"/>
    </location>
</feature>
<name>A0A0A9GDT9_ARUDO</name>
<reference evidence="2" key="1">
    <citation type="submission" date="2014-09" db="EMBL/GenBank/DDBJ databases">
        <authorList>
            <person name="Magalhaes I.L.F."/>
            <person name="Oliveira U."/>
            <person name="Santos F.R."/>
            <person name="Vidigal T.H.D.A."/>
            <person name="Brescovit A.D."/>
            <person name="Santos A.J."/>
        </authorList>
    </citation>
    <scope>NUCLEOTIDE SEQUENCE</scope>
    <source>
        <tissue evidence="2">Shoot tissue taken approximately 20 cm above the soil surface</tissue>
    </source>
</reference>